<evidence type="ECO:0000256" key="4">
    <source>
        <dbReference type="ARBA" id="ARBA00022490"/>
    </source>
</evidence>
<dbReference type="EMBL" id="FQVQ01000001">
    <property type="protein sequence ID" value="SHE80350.1"/>
    <property type="molecule type" value="Genomic_DNA"/>
</dbReference>
<dbReference type="Gene3D" id="1.10.10.10">
    <property type="entry name" value="Winged helix-like DNA-binding domain superfamily/Winged helix DNA-binding domain"/>
    <property type="match status" value="1"/>
</dbReference>
<feature type="domain" description="RecX second three-helical" evidence="5">
    <location>
        <begin position="58"/>
        <end position="99"/>
    </location>
</feature>
<dbReference type="OrthoDB" id="1523826at2"/>
<dbReference type="InterPro" id="IPR036388">
    <property type="entry name" value="WH-like_DNA-bd_sf"/>
</dbReference>
<evidence type="ECO:0000256" key="2">
    <source>
        <dbReference type="ARBA" id="ARBA00009695"/>
    </source>
</evidence>
<accession>A0A1M4WGS0</accession>
<evidence type="ECO:0000313" key="7">
    <source>
        <dbReference type="Proteomes" id="UP000184147"/>
    </source>
</evidence>
<keyword evidence="7" id="KW-1185">Reference proteome</keyword>
<evidence type="ECO:0000259" key="5">
    <source>
        <dbReference type="Pfam" id="PF02631"/>
    </source>
</evidence>
<gene>
    <name evidence="6" type="ORF">SAMN05444377_101291</name>
</gene>
<sequence length="157" mass="18746">MHSKSGLSAQEVLAKLEYYCAYQERCHLEVWQKLQEFSLSSQEKDEIIVALIQKNFLNEERFALVFAQSKFHQKKWGKVRLKNELKGRQIGEILIQKALKTITTEAYETTFEQLATQQWEQIHEPNLLKKKKKFCDHLLRKGWEHSRILDWLNEQNV</sequence>
<evidence type="ECO:0000256" key="3">
    <source>
        <dbReference type="ARBA" id="ARBA00018111"/>
    </source>
</evidence>
<dbReference type="InterPro" id="IPR053924">
    <property type="entry name" value="RecX_HTH_2nd"/>
</dbReference>
<dbReference type="PANTHER" id="PTHR33602:SF1">
    <property type="entry name" value="REGULATORY PROTEIN RECX FAMILY PROTEIN"/>
    <property type="match status" value="1"/>
</dbReference>
<comment type="similarity">
    <text evidence="2">Belongs to the RecX family.</text>
</comment>
<name>A0A1M4WGS0_9FLAO</name>
<protein>
    <recommendedName>
        <fullName evidence="3">Regulatory protein RecX</fullName>
    </recommendedName>
</protein>
<dbReference type="Pfam" id="PF02631">
    <property type="entry name" value="RecX_HTH2"/>
    <property type="match status" value="1"/>
</dbReference>
<proteinExistence type="inferred from homology"/>
<organism evidence="6 7">
    <name type="scientific">Flavobacterium fontis</name>
    <dbReference type="NCBI Taxonomy" id="1124188"/>
    <lineage>
        <taxon>Bacteria</taxon>
        <taxon>Pseudomonadati</taxon>
        <taxon>Bacteroidota</taxon>
        <taxon>Flavobacteriia</taxon>
        <taxon>Flavobacteriales</taxon>
        <taxon>Flavobacteriaceae</taxon>
        <taxon>Flavobacterium</taxon>
    </lineage>
</organism>
<dbReference type="STRING" id="1124188.SAMN05444377_101291"/>
<dbReference type="RefSeq" id="WP_073360714.1">
    <property type="nucleotide sequence ID" value="NZ_FQVQ01000001.1"/>
</dbReference>
<evidence type="ECO:0000313" key="6">
    <source>
        <dbReference type="EMBL" id="SHE80350.1"/>
    </source>
</evidence>
<dbReference type="AlphaFoldDB" id="A0A1M4WGS0"/>
<dbReference type="InterPro" id="IPR003783">
    <property type="entry name" value="Regulatory_RecX"/>
</dbReference>
<evidence type="ECO:0000256" key="1">
    <source>
        <dbReference type="ARBA" id="ARBA00004496"/>
    </source>
</evidence>
<dbReference type="GO" id="GO:0005737">
    <property type="term" value="C:cytoplasm"/>
    <property type="evidence" value="ECO:0007669"/>
    <property type="project" value="UniProtKB-SubCell"/>
</dbReference>
<dbReference type="PANTHER" id="PTHR33602">
    <property type="entry name" value="REGULATORY PROTEIN RECX FAMILY PROTEIN"/>
    <property type="match status" value="1"/>
</dbReference>
<comment type="subcellular location">
    <subcellularLocation>
        <location evidence="1">Cytoplasm</location>
    </subcellularLocation>
</comment>
<keyword evidence="4" id="KW-0963">Cytoplasm</keyword>
<dbReference type="GO" id="GO:0006282">
    <property type="term" value="P:regulation of DNA repair"/>
    <property type="evidence" value="ECO:0007669"/>
    <property type="project" value="InterPro"/>
</dbReference>
<dbReference type="Proteomes" id="UP000184147">
    <property type="component" value="Unassembled WGS sequence"/>
</dbReference>
<reference evidence="6 7" key="1">
    <citation type="submission" date="2016-11" db="EMBL/GenBank/DDBJ databases">
        <authorList>
            <person name="Jaros S."/>
            <person name="Januszkiewicz K."/>
            <person name="Wedrychowicz H."/>
        </authorList>
    </citation>
    <scope>NUCLEOTIDE SEQUENCE [LARGE SCALE GENOMIC DNA]</scope>
    <source>
        <strain evidence="6 7">DSM 25660</strain>
    </source>
</reference>